<feature type="transmembrane region" description="Helical" evidence="1">
    <location>
        <begin position="30"/>
        <end position="50"/>
    </location>
</feature>
<protein>
    <submittedName>
        <fullName evidence="2">DUF2919 family protein</fullName>
    </submittedName>
</protein>
<evidence type="ECO:0000313" key="3">
    <source>
        <dbReference type="Proteomes" id="UP000462621"/>
    </source>
</evidence>
<feature type="transmembrane region" description="Helical" evidence="1">
    <location>
        <begin position="70"/>
        <end position="87"/>
    </location>
</feature>
<evidence type="ECO:0000256" key="1">
    <source>
        <dbReference type="SAM" id="Phobius"/>
    </source>
</evidence>
<name>A0A7X4RTB6_9VIBR</name>
<keyword evidence="3" id="KW-1185">Reference proteome</keyword>
<dbReference type="Pfam" id="PF11143">
    <property type="entry name" value="DUF2919"/>
    <property type="match status" value="1"/>
</dbReference>
<sequence length="167" mass="19296">MVISIVKIIRWLVKYSIDRYNADGYLSPPIWLWLGWGWLAKAWVVIVMAGVSRDTGSQLLELFYPQKGHLYIELVLGLPSLVYMWLVHLRGPDRQALTHFIQASAKPITIIITLVQFGIGVYTILLHYGQFYWFSGLSLMLLLWFGMYLQQSRVVKVCFIGPFKEKG</sequence>
<keyword evidence="1" id="KW-1133">Transmembrane helix</keyword>
<dbReference type="EMBL" id="WEKT01000003">
    <property type="protein sequence ID" value="MZI92047.1"/>
    <property type="molecule type" value="Genomic_DNA"/>
</dbReference>
<comment type="caution">
    <text evidence="2">The sequence shown here is derived from an EMBL/GenBank/DDBJ whole genome shotgun (WGS) entry which is preliminary data.</text>
</comment>
<organism evidence="2 3">
    <name type="scientific">Vibrio eleionomae</name>
    <dbReference type="NCBI Taxonomy" id="2653505"/>
    <lineage>
        <taxon>Bacteria</taxon>
        <taxon>Pseudomonadati</taxon>
        <taxon>Pseudomonadota</taxon>
        <taxon>Gammaproteobacteria</taxon>
        <taxon>Vibrionales</taxon>
        <taxon>Vibrionaceae</taxon>
        <taxon>Vibrio</taxon>
    </lineage>
</organism>
<feature type="transmembrane region" description="Helical" evidence="1">
    <location>
        <begin position="131"/>
        <end position="149"/>
    </location>
</feature>
<reference evidence="2 3" key="1">
    <citation type="submission" date="2019-10" db="EMBL/GenBank/DDBJ databases">
        <title>Vibrio sp. nov. isolated from a shrimp pond.</title>
        <authorList>
            <person name="Gomez-Gil B."/>
            <person name="Enciso-Ibarra J."/>
            <person name="Enciso-Ibarra K."/>
            <person name="Bolan-Mejia C."/>
        </authorList>
    </citation>
    <scope>NUCLEOTIDE SEQUENCE [LARGE SCALE GENOMIC DNA]</scope>
    <source>
        <strain evidence="2 3">CAIM 722</strain>
    </source>
</reference>
<proteinExistence type="predicted"/>
<accession>A0A7X4RTB6</accession>
<dbReference type="Proteomes" id="UP000462621">
    <property type="component" value="Unassembled WGS sequence"/>
</dbReference>
<dbReference type="InterPro" id="IPR021318">
    <property type="entry name" value="DUF2919"/>
</dbReference>
<dbReference type="AlphaFoldDB" id="A0A7X4RTB6"/>
<gene>
    <name evidence="2" type="ORF">F9817_02360</name>
</gene>
<feature type="transmembrane region" description="Helical" evidence="1">
    <location>
        <begin position="108"/>
        <end position="125"/>
    </location>
</feature>
<keyword evidence="1" id="KW-0472">Membrane</keyword>
<evidence type="ECO:0000313" key="2">
    <source>
        <dbReference type="EMBL" id="MZI92047.1"/>
    </source>
</evidence>
<keyword evidence="1" id="KW-0812">Transmembrane</keyword>